<dbReference type="Proteomes" id="UP000199034">
    <property type="component" value="Unassembled WGS sequence"/>
</dbReference>
<protein>
    <recommendedName>
        <fullName evidence="3">Polyketide cyclase / dehydrase and lipid transport</fullName>
    </recommendedName>
</protein>
<keyword evidence="2" id="KW-1185">Reference proteome</keyword>
<reference evidence="1 2" key="1">
    <citation type="submission" date="2016-10" db="EMBL/GenBank/DDBJ databases">
        <authorList>
            <person name="de Groot N.N."/>
        </authorList>
    </citation>
    <scope>NUCLEOTIDE SEQUENCE [LARGE SCALE GENOMIC DNA]</scope>
    <source>
        <strain evidence="1 2">CGMCC 4.6858</strain>
    </source>
</reference>
<proteinExistence type="predicted"/>
<organism evidence="1 2">
    <name type="scientific">Nocardioides lianchengensis</name>
    <dbReference type="NCBI Taxonomy" id="1045774"/>
    <lineage>
        <taxon>Bacteria</taxon>
        <taxon>Bacillati</taxon>
        <taxon>Actinomycetota</taxon>
        <taxon>Actinomycetes</taxon>
        <taxon>Propionibacteriales</taxon>
        <taxon>Nocardioidaceae</taxon>
        <taxon>Nocardioides</taxon>
    </lineage>
</organism>
<sequence>MRASYAFADAWHLDAAPEAVRDVLVDLERYPEWWPQVRAVASLGPDEAWVVCRSTLPYTLDLVLRAVSRELPVLEVAVAGDLRGTVRFRLARRTSGRCCVSSRRSACPGCSGPGPRWSVRC</sequence>
<evidence type="ECO:0000313" key="2">
    <source>
        <dbReference type="Proteomes" id="UP000199034"/>
    </source>
</evidence>
<accession>A0A1G6J1U4</accession>
<gene>
    <name evidence="1" type="ORF">SAMN05421872_101336</name>
</gene>
<dbReference type="Gene3D" id="3.30.530.20">
    <property type="match status" value="1"/>
</dbReference>
<dbReference type="EMBL" id="FMZM01000001">
    <property type="protein sequence ID" value="SDC12305.1"/>
    <property type="molecule type" value="Genomic_DNA"/>
</dbReference>
<evidence type="ECO:0000313" key="1">
    <source>
        <dbReference type="EMBL" id="SDC12305.1"/>
    </source>
</evidence>
<dbReference type="SUPFAM" id="SSF55961">
    <property type="entry name" value="Bet v1-like"/>
    <property type="match status" value="1"/>
</dbReference>
<dbReference type="InterPro" id="IPR023393">
    <property type="entry name" value="START-like_dom_sf"/>
</dbReference>
<dbReference type="AlphaFoldDB" id="A0A1G6J1U4"/>
<name>A0A1G6J1U4_9ACTN</name>
<evidence type="ECO:0008006" key="3">
    <source>
        <dbReference type="Google" id="ProtNLM"/>
    </source>
</evidence>
<dbReference type="RefSeq" id="WP_179714453.1">
    <property type="nucleotide sequence ID" value="NZ_FMZM01000001.1"/>
</dbReference>
<dbReference type="STRING" id="1045774.SAMN05421872_101336"/>